<dbReference type="EMBL" id="SRMB01000001">
    <property type="protein sequence ID" value="TGE28333.1"/>
    <property type="molecule type" value="Genomic_DNA"/>
</dbReference>
<sequence length="226" mass="25019">MCPDFSPGLPRLAYICHRLRVRTSAPGRLVRRAKVRCRRRTAQTHFFALPVSSPSSSVLPSAPPQRPGNWWRRRVVDPVRNILKQGLTPPQLALTMALGIPMGLVPILGITTLLATFTAVRLRLNVAAMLIVSHLMSPFQLIVLIPLMRLGARLLGNGQGPELTIDQLSTLFKHDWTSALALLWRAGLGAVLLWVVLSIPLGLLLYFALKPVFRRLLARQTVATPL</sequence>
<feature type="transmembrane region" description="Helical" evidence="1">
    <location>
        <begin position="182"/>
        <end position="209"/>
    </location>
</feature>
<dbReference type="PANTHER" id="PTHR35102:SF1">
    <property type="entry name" value="E3 UBIQUITIN-PROTEIN LIGASE"/>
    <property type="match status" value="1"/>
</dbReference>
<comment type="caution">
    <text evidence="3">The sequence shown here is derived from an EMBL/GenBank/DDBJ whole genome shotgun (WGS) entry which is preliminary data.</text>
</comment>
<accession>A0A4Z0QGH5</accession>
<evidence type="ECO:0000256" key="1">
    <source>
        <dbReference type="SAM" id="Phobius"/>
    </source>
</evidence>
<evidence type="ECO:0000313" key="3">
    <source>
        <dbReference type="EMBL" id="TGE28333.1"/>
    </source>
</evidence>
<keyword evidence="4" id="KW-1185">Reference proteome</keyword>
<proteinExistence type="predicted"/>
<dbReference type="AlphaFoldDB" id="A0A4Z0QGH5"/>
<protein>
    <submittedName>
        <fullName evidence="3">DUF2062 domain-containing protein</fullName>
    </submittedName>
</protein>
<name>A0A4Z0QGH5_9BACT</name>
<feature type="transmembrane region" description="Helical" evidence="1">
    <location>
        <begin position="92"/>
        <end position="114"/>
    </location>
</feature>
<keyword evidence="1" id="KW-1133">Transmembrane helix</keyword>
<gene>
    <name evidence="3" type="ORF">E5K02_02385</name>
</gene>
<feature type="transmembrane region" description="Helical" evidence="1">
    <location>
        <begin position="126"/>
        <end position="148"/>
    </location>
</feature>
<dbReference type="Pfam" id="PF09835">
    <property type="entry name" value="DUF2062"/>
    <property type="match status" value="1"/>
</dbReference>
<reference evidence="3 4" key="1">
    <citation type="submission" date="2019-04" db="EMBL/GenBank/DDBJ databases">
        <authorList>
            <person name="Feng G."/>
            <person name="Zhang J."/>
            <person name="Zhu H."/>
        </authorList>
    </citation>
    <scope>NUCLEOTIDE SEQUENCE [LARGE SCALE GENOMIC DNA]</scope>
    <source>
        <strain evidence="3 4">9PBR-1</strain>
    </source>
</reference>
<dbReference type="InterPro" id="IPR018639">
    <property type="entry name" value="DUF2062"/>
</dbReference>
<feature type="domain" description="DUF2062" evidence="2">
    <location>
        <begin position="79"/>
        <end position="219"/>
    </location>
</feature>
<keyword evidence="1" id="KW-0812">Transmembrane</keyword>
<evidence type="ECO:0000313" key="4">
    <source>
        <dbReference type="Proteomes" id="UP000298471"/>
    </source>
</evidence>
<dbReference type="Proteomes" id="UP000298471">
    <property type="component" value="Unassembled WGS sequence"/>
</dbReference>
<keyword evidence="1" id="KW-0472">Membrane</keyword>
<evidence type="ECO:0000259" key="2">
    <source>
        <dbReference type="Pfam" id="PF09835"/>
    </source>
</evidence>
<organism evidence="3 4">
    <name type="scientific">Hymenobacter metallicola</name>
    <dbReference type="NCBI Taxonomy" id="2563114"/>
    <lineage>
        <taxon>Bacteria</taxon>
        <taxon>Pseudomonadati</taxon>
        <taxon>Bacteroidota</taxon>
        <taxon>Cytophagia</taxon>
        <taxon>Cytophagales</taxon>
        <taxon>Hymenobacteraceae</taxon>
        <taxon>Hymenobacter</taxon>
    </lineage>
</organism>
<dbReference type="PANTHER" id="PTHR35102">
    <property type="entry name" value="E3 UBIQUITIN-PROTEIN LIGASE"/>
    <property type="match status" value="1"/>
</dbReference>
<dbReference type="OrthoDB" id="978759at2"/>